<accession>A0A371GH17</accession>
<name>A0A371GH17_MUCPR</name>
<comment type="caution">
    <text evidence="1">The sequence shown here is derived from an EMBL/GenBank/DDBJ whole genome shotgun (WGS) entry which is preliminary data.</text>
</comment>
<evidence type="ECO:0000313" key="1">
    <source>
        <dbReference type="EMBL" id="RDX89854.1"/>
    </source>
</evidence>
<feature type="non-terminal residue" evidence="1">
    <location>
        <position position="1"/>
    </location>
</feature>
<dbReference type="Proteomes" id="UP000257109">
    <property type="component" value="Unassembled WGS sequence"/>
</dbReference>
<evidence type="ECO:0000313" key="2">
    <source>
        <dbReference type="Proteomes" id="UP000257109"/>
    </source>
</evidence>
<reference evidence="1" key="1">
    <citation type="submission" date="2018-05" db="EMBL/GenBank/DDBJ databases">
        <title>Draft genome of Mucuna pruriens seed.</title>
        <authorList>
            <person name="Nnadi N.E."/>
            <person name="Vos R."/>
            <person name="Hasami M.H."/>
            <person name="Devisetty U.K."/>
            <person name="Aguiy J.C."/>
        </authorList>
    </citation>
    <scope>NUCLEOTIDE SEQUENCE [LARGE SCALE GENOMIC DNA]</scope>
    <source>
        <strain evidence="1">JCA_2017</strain>
    </source>
</reference>
<protein>
    <submittedName>
        <fullName evidence="1">Uncharacterized protein</fullName>
    </submittedName>
</protein>
<proteinExistence type="predicted"/>
<dbReference type="EMBL" id="QJKJ01005554">
    <property type="protein sequence ID" value="RDX89854.1"/>
    <property type="molecule type" value="Genomic_DNA"/>
</dbReference>
<gene>
    <name evidence="1" type="ORF">CR513_28360</name>
</gene>
<keyword evidence="2" id="KW-1185">Reference proteome</keyword>
<sequence>MLVNFSEAYNIEGAQDWLQGIERIIRAMVYMYAHKVTFVAFVLDDEVKFLWENTHARMEVEVKAIM</sequence>
<organism evidence="1 2">
    <name type="scientific">Mucuna pruriens</name>
    <name type="common">Velvet bean</name>
    <name type="synonym">Dolichos pruriens</name>
    <dbReference type="NCBI Taxonomy" id="157652"/>
    <lineage>
        <taxon>Eukaryota</taxon>
        <taxon>Viridiplantae</taxon>
        <taxon>Streptophyta</taxon>
        <taxon>Embryophyta</taxon>
        <taxon>Tracheophyta</taxon>
        <taxon>Spermatophyta</taxon>
        <taxon>Magnoliopsida</taxon>
        <taxon>eudicotyledons</taxon>
        <taxon>Gunneridae</taxon>
        <taxon>Pentapetalae</taxon>
        <taxon>rosids</taxon>
        <taxon>fabids</taxon>
        <taxon>Fabales</taxon>
        <taxon>Fabaceae</taxon>
        <taxon>Papilionoideae</taxon>
        <taxon>50 kb inversion clade</taxon>
        <taxon>NPAAA clade</taxon>
        <taxon>indigoferoid/millettioid clade</taxon>
        <taxon>Phaseoleae</taxon>
        <taxon>Mucuna</taxon>
    </lineage>
</organism>
<dbReference type="AlphaFoldDB" id="A0A371GH17"/>